<organism evidence="1 2">
    <name type="scientific">Perkinsus olseni</name>
    <name type="common">Perkinsus atlanticus</name>
    <dbReference type="NCBI Taxonomy" id="32597"/>
    <lineage>
        <taxon>Eukaryota</taxon>
        <taxon>Sar</taxon>
        <taxon>Alveolata</taxon>
        <taxon>Perkinsozoa</taxon>
        <taxon>Perkinsea</taxon>
        <taxon>Perkinsida</taxon>
        <taxon>Perkinsidae</taxon>
        <taxon>Perkinsus</taxon>
    </lineage>
</organism>
<proteinExistence type="predicted"/>
<comment type="caution">
    <text evidence="1">The sequence shown here is derived from an EMBL/GenBank/DDBJ whole genome shotgun (WGS) entry which is preliminary data.</text>
</comment>
<protein>
    <submittedName>
        <fullName evidence="1">Uncharacterized protein</fullName>
    </submittedName>
</protein>
<sequence>VLGEEQAVLGADISWPSIRADPIRSKGGADHLRIKVLGELAGRNDQILGTAAVAFVWTTTVHSDRPPRTAIGGMETRGFSSVSPRYIIDAEATGFDDTTNCKLQEA</sequence>
<evidence type="ECO:0000313" key="1">
    <source>
        <dbReference type="EMBL" id="KAF4711339.1"/>
    </source>
</evidence>
<reference evidence="1 2" key="1">
    <citation type="submission" date="2020-04" db="EMBL/GenBank/DDBJ databases">
        <title>Perkinsus olseni comparative genomics.</title>
        <authorList>
            <person name="Bogema D.R."/>
        </authorList>
    </citation>
    <scope>NUCLEOTIDE SEQUENCE [LARGE SCALE GENOMIC DNA]</scope>
    <source>
        <strain evidence="1">ATCC PRA-205</strain>
    </source>
</reference>
<feature type="non-terminal residue" evidence="1">
    <location>
        <position position="106"/>
    </location>
</feature>
<dbReference type="EMBL" id="JABANM010027424">
    <property type="protein sequence ID" value="KAF4711339.1"/>
    <property type="molecule type" value="Genomic_DNA"/>
</dbReference>
<name>A0A7J6QRW8_PEROL</name>
<dbReference type="Proteomes" id="UP000574390">
    <property type="component" value="Unassembled WGS sequence"/>
</dbReference>
<dbReference type="AlphaFoldDB" id="A0A7J6QRW8"/>
<evidence type="ECO:0000313" key="2">
    <source>
        <dbReference type="Proteomes" id="UP000574390"/>
    </source>
</evidence>
<accession>A0A7J6QRW8</accession>
<gene>
    <name evidence="1" type="ORF">FOZ62_001146</name>
</gene>